<organism evidence="1 2">
    <name type="scientific">Massarina eburnea CBS 473.64</name>
    <dbReference type="NCBI Taxonomy" id="1395130"/>
    <lineage>
        <taxon>Eukaryota</taxon>
        <taxon>Fungi</taxon>
        <taxon>Dikarya</taxon>
        <taxon>Ascomycota</taxon>
        <taxon>Pezizomycotina</taxon>
        <taxon>Dothideomycetes</taxon>
        <taxon>Pleosporomycetidae</taxon>
        <taxon>Pleosporales</taxon>
        <taxon>Massarineae</taxon>
        <taxon>Massarinaceae</taxon>
        <taxon>Massarina</taxon>
    </lineage>
</organism>
<dbReference type="Proteomes" id="UP000799753">
    <property type="component" value="Unassembled WGS sequence"/>
</dbReference>
<keyword evidence="2" id="KW-1185">Reference proteome</keyword>
<dbReference type="CDD" id="cd09917">
    <property type="entry name" value="F-box_SF"/>
    <property type="match status" value="1"/>
</dbReference>
<dbReference type="AlphaFoldDB" id="A0A6A6RM18"/>
<proteinExistence type="predicted"/>
<gene>
    <name evidence="1" type="ORF">P280DRAFT_474044</name>
</gene>
<dbReference type="OrthoDB" id="3750626at2759"/>
<sequence>MTTLIDLPNELLLSITSHFTTGNEIDVTTLLSLCRTSRLLRYIAQPALYTCVRISEPEDDPLRPLKIFLKTLLQRPALAKVNRELDIVNDRELGHDRPALREDECFMEISALIGGYSSEINPDLCFFPLAVEVLARLPNLQHLRLTCEIAHPGYLLGQLHHLRASGTILSELKTFRLDKQYEEGLINIQDYIPFLRYPSFEEFISEGNNHPQFGQSHTHNSISHSEVTLYWCIIDEPITKLLLDTCDALREFTFVVADEEVIIDDGDTGHLPLVCPRQLLTALLESHCQTLKVLILDFRHRYNFDYQDLEDEIYNHPDYTPEINPYTYPSFHGFERLTNMLIEFERLVEVRHLPSSLRVLTLKYCHFENMEKEYLDDLIRLKETWCPEIISVTVTGSERTNDGIMTLYEHARTLNAPVHATEDGRVLTFLGTGRHLQIQSHLPLFWDDSELVDLELA</sequence>
<dbReference type="EMBL" id="MU006810">
    <property type="protein sequence ID" value="KAF2635128.1"/>
    <property type="molecule type" value="Genomic_DNA"/>
</dbReference>
<protein>
    <submittedName>
        <fullName evidence="1">Uncharacterized protein</fullName>
    </submittedName>
</protein>
<accession>A0A6A6RM18</accession>
<evidence type="ECO:0000313" key="1">
    <source>
        <dbReference type="EMBL" id="KAF2635128.1"/>
    </source>
</evidence>
<evidence type="ECO:0000313" key="2">
    <source>
        <dbReference type="Proteomes" id="UP000799753"/>
    </source>
</evidence>
<reference evidence="1" key="1">
    <citation type="journal article" date="2020" name="Stud. Mycol.">
        <title>101 Dothideomycetes genomes: a test case for predicting lifestyles and emergence of pathogens.</title>
        <authorList>
            <person name="Haridas S."/>
            <person name="Albert R."/>
            <person name="Binder M."/>
            <person name="Bloem J."/>
            <person name="Labutti K."/>
            <person name="Salamov A."/>
            <person name="Andreopoulos B."/>
            <person name="Baker S."/>
            <person name="Barry K."/>
            <person name="Bills G."/>
            <person name="Bluhm B."/>
            <person name="Cannon C."/>
            <person name="Castanera R."/>
            <person name="Culley D."/>
            <person name="Daum C."/>
            <person name="Ezra D."/>
            <person name="Gonzalez J."/>
            <person name="Henrissat B."/>
            <person name="Kuo A."/>
            <person name="Liang C."/>
            <person name="Lipzen A."/>
            <person name="Lutzoni F."/>
            <person name="Magnuson J."/>
            <person name="Mondo S."/>
            <person name="Nolan M."/>
            <person name="Ohm R."/>
            <person name="Pangilinan J."/>
            <person name="Park H.-J."/>
            <person name="Ramirez L."/>
            <person name="Alfaro M."/>
            <person name="Sun H."/>
            <person name="Tritt A."/>
            <person name="Yoshinaga Y."/>
            <person name="Zwiers L.-H."/>
            <person name="Turgeon B."/>
            <person name="Goodwin S."/>
            <person name="Spatafora J."/>
            <person name="Crous P."/>
            <person name="Grigoriev I."/>
        </authorList>
    </citation>
    <scope>NUCLEOTIDE SEQUENCE</scope>
    <source>
        <strain evidence="1">CBS 473.64</strain>
    </source>
</reference>
<name>A0A6A6RM18_9PLEO</name>